<dbReference type="InterPro" id="IPR024083">
    <property type="entry name" value="Fumarase/histidase_N"/>
</dbReference>
<sequence length="512" mass="52195">MGAEPEHDAVTFGGSAVALADIVAVARRAAPVRLDASVGPRLAAARAVVDRALGRNDAVYGLTTGLGAAVDTRLDAEQIAAFQTRAIRARAVGVGECMAPDEVRAMLAARLAGLCQAASGISPTLVDAVAALLNKGVTPRVRRIGSLGEADLSPLAQAFLPLIGEGEAERDGAVVSGADALATAGLAPATLGPKDALALLNSNAQSIGLAALALVDLRAVLEAAILAGALSLEGYRANLSPLDPDLGRLRGLEGHAAGLRALRAALDGSALFGPGVALRVQDPISFRTLAPVFGCALRACEAAEAVATAELNGVGDSPVVLPERDAMLSSVNFDTTELALALEAAGLALSHLAAISAARVTKLMSPGASGLPRFLTRHGGSHSGFATTQKTASALEAEIRHLAHPLGALTIPVADGVEDYAPMTPAIVDKLHATVRRFARLVAIELVVAAQAVDLREPAALGHGAALAYDFVRAAVGPLGDDRPMGREYEALALRILDGELPRRLDPEVAEA</sequence>
<comment type="caution">
    <text evidence="1">The sequence shown here is derived from an EMBL/GenBank/DDBJ whole genome shotgun (WGS) entry which is preliminary data.</text>
</comment>
<dbReference type="CDD" id="cd00332">
    <property type="entry name" value="PAL-HAL"/>
    <property type="match status" value="1"/>
</dbReference>
<dbReference type="GO" id="GO:0016841">
    <property type="term" value="F:ammonia-lyase activity"/>
    <property type="evidence" value="ECO:0007669"/>
    <property type="project" value="UniProtKB-ARBA"/>
</dbReference>
<reference evidence="1" key="1">
    <citation type="journal article" date="2014" name="Int. J. Syst. Evol. Microbiol.">
        <title>Complete genome sequence of Corynebacterium casei LMG S-19264T (=DSM 44701T), isolated from a smear-ripened cheese.</title>
        <authorList>
            <consortium name="US DOE Joint Genome Institute (JGI-PGF)"/>
            <person name="Walter F."/>
            <person name="Albersmeier A."/>
            <person name="Kalinowski J."/>
            <person name="Ruckert C."/>
        </authorList>
    </citation>
    <scope>NUCLEOTIDE SEQUENCE</scope>
    <source>
        <strain evidence="1">CGMCC 1.12214</strain>
    </source>
</reference>
<gene>
    <name evidence="1" type="primary">hutH</name>
    <name evidence="1" type="ORF">GCM10007036_06200</name>
</gene>
<keyword evidence="2" id="KW-1185">Reference proteome</keyword>
<organism evidence="1 2">
    <name type="scientific">Alsobacter metallidurans</name>
    <dbReference type="NCBI Taxonomy" id="340221"/>
    <lineage>
        <taxon>Bacteria</taxon>
        <taxon>Pseudomonadati</taxon>
        <taxon>Pseudomonadota</taxon>
        <taxon>Alphaproteobacteria</taxon>
        <taxon>Hyphomicrobiales</taxon>
        <taxon>Alsobacteraceae</taxon>
        <taxon>Alsobacter</taxon>
    </lineage>
</organism>
<protein>
    <submittedName>
        <fullName evidence="1">Histidine ammonia-lyase</fullName>
    </submittedName>
</protein>
<dbReference type="Proteomes" id="UP000603912">
    <property type="component" value="Unassembled WGS sequence"/>
</dbReference>
<name>A0A917MGA7_9HYPH</name>
<dbReference type="EMBL" id="BMES01000001">
    <property type="protein sequence ID" value="GGH09919.1"/>
    <property type="molecule type" value="Genomic_DNA"/>
</dbReference>
<dbReference type="InterPro" id="IPR001106">
    <property type="entry name" value="Aromatic_Lyase"/>
</dbReference>
<proteinExistence type="predicted"/>
<evidence type="ECO:0000313" key="1">
    <source>
        <dbReference type="EMBL" id="GGH09919.1"/>
    </source>
</evidence>
<reference evidence="1" key="2">
    <citation type="submission" date="2020-09" db="EMBL/GenBank/DDBJ databases">
        <authorList>
            <person name="Sun Q."/>
            <person name="Zhou Y."/>
        </authorList>
    </citation>
    <scope>NUCLEOTIDE SEQUENCE</scope>
    <source>
        <strain evidence="1">CGMCC 1.12214</strain>
    </source>
</reference>
<dbReference type="Pfam" id="PF00221">
    <property type="entry name" value="Lyase_aromatic"/>
    <property type="match status" value="1"/>
</dbReference>
<dbReference type="PANTHER" id="PTHR10362">
    <property type="entry name" value="HISTIDINE AMMONIA-LYASE"/>
    <property type="match status" value="1"/>
</dbReference>
<dbReference type="Gene3D" id="1.10.275.10">
    <property type="entry name" value="Fumarase/aspartase (N-terminal domain)"/>
    <property type="match status" value="1"/>
</dbReference>
<dbReference type="SUPFAM" id="SSF48557">
    <property type="entry name" value="L-aspartase-like"/>
    <property type="match status" value="1"/>
</dbReference>
<evidence type="ECO:0000313" key="2">
    <source>
        <dbReference type="Proteomes" id="UP000603912"/>
    </source>
</evidence>
<dbReference type="Gene3D" id="1.20.200.10">
    <property type="entry name" value="Fumarase/aspartase (Central domain)"/>
    <property type="match status" value="1"/>
</dbReference>
<dbReference type="InterPro" id="IPR008948">
    <property type="entry name" value="L-Aspartase-like"/>
</dbReference>
<dbReference type="AlphaFoldDB" id="A0A917MGA7"/>
<accession>A0A917MGA7</accession>